<reference evidence="3" key="1">
    <citation type="submission" date="2015-02" db="EMBL/GenBank/DDBJ databases">
        <authorList>
            <person name="Ju K.-S."/>
            <person name="Doroghazi J.R."/>
            <person name="Metcalf W."/>
        </authorList>
    </citation>
    <scope>NUCLEOTIDE SEQUENCE [LARGE SCALE GENOMIC DNA]</scope>
    <source>
        <strain evidence="3">NRRL B-16380</strain>
    </source>
</reference>
<sequence>MRIQKTCRFPAGAAALAAAWAVALTLLVGCGAAAPDRPQPGGEPGRPVPLTDAERAVTSRAEALLVQTCMKRKGHRYWVAAPLDEEETRSFGYVMDDVAWARAHGYGSRIKQKVFEAKKSDRNLSYRAGLSPRAARTYAADLAGGPGSKMMTVRLPAGGRIRLATGGCEGEAVRKLYGDQEQWFRADRIATNLTPLYVPDLVADQRFKTAQNRWAACMRAAGHPYRTPADIRSALPGAARGRSAAQAYRTEVRLAVAEATCARRTGFGDTLRALETEHSAPVRERYRAEITKRDRLERAALRRAERILNH</sequence>
<evidence type="ECO:0000313" key="3">
    <source>
        <dbReference type="Proteomes" id="UP000034786"/>
    </source>
</evidence>
<protein>
    <recommendedName>
        <fullName evidence="4">Lipoprotein</fullName>
    </recommendedName>
</protein>
<name>A0A0M2GLH8_9ACTN</name>
<organism evidence="2 3">
    <name type="scientific">Streptomyces variegatus</name>
    <dbReference type="NCBI Taxonomy" id="284040"/>
    <lineage>
        <taxon>Bacteria</taxon>
        <taxon>Bacillati</taxon>
        <taxon>Actinomycetota</taxon>
        <taxon>Actinomycetes</taxon>
        <taxon>Kitasatosporales</taxon>
        <taxon>Streptomycetaceae</taxon>
        <taxon>Streptomyces</taxon>
    </lineage>
</organism>
<gene>
    <name evidence="2" type="ORF">UK15_28775</name>
</gene>
<keyword evidence="1" id="KW-0732">Signal</keyword>
<evidence type="ECO:0000313" key="2">
    <source>
        <dbReference type="EMBL" id="KJK36056.1"/>
    </source>
</evidence>
<dbReference type="STRING" id="284040.UK15_28775"/>
<comment type="caution">
    <text evidence="2">The sequence shown here is derived from an EMBL/GenBank/DDBJ whole genome shotgun (WGS) entry which is preliminary data.</text>
</comment>
<dbReference type="PATRIC" id="fig|284040.3.peg.4147"/>
<dbReference type="Proteomes" id="UP000034786">
    <property type="component" value="Unassembled WGS sequence"/>
</dbReference>
<dbReference type="EMBL" id="JYJH01000025">
    <property type="protein sequence ID" value="KJK36056.1"/>
    <property type="molecule type" value="Genomic_DNA"/>
</dbReference>
<feature type="chain" id="PRO_5005633015" description="Lipoprotein" evidence="1">
    <location>
        <begin position="35"/>
        <end position="310"/>
    </location>
</feature>
<dbReference type="AlphaFoldDB" id="A0A0M2GLH8"/>
<evidence type="ECO:0008006" key="4">
    <source>
        <dbReference type="Google" id="ProtNLM"/>
    </source>
</evidence>
<keyword evidence="3" id="KW-1185">Reference proteome</keyword>
<evidence type="ECO:0000256" key="1">
    <source>
        <dbReference type="SAM" id="SignalP"/>
    </source>
</evidence>
<dbReference type="RefSeq" id="WP_031142067.1">
    <property type="nucleotide sequence ID" value="NZ_JYJH01000025.1"/>
</dbReference>
<accession>A0A0M2GLH8</accession>
<dbReference type="PROSITE" id="PS51257">
    <property type="entry name" value="PROKAR_LIPOPROTEIN"/>
    <property type="match status" value="1"/>
</dbReference>
<proteinExistence type="predicted"/>
<feature type="signal peptide" evidence="1">
    <location>
        <begin position="1"/>
        <end position="34"/>
    </location>
</feature>